<comment type="caution">
    <text evidence="6">The sequence shown here is derived from an EMBL/GenBank/DDBJ whole genome shotgun (WGS) entry which is preliminary data.</text>
</comment>
<sequence>MPFHPVAAIVNGMKRSRKSILALAAITVLGASAVPAAAAGQTRLSWGPCPDYDSTPSPTAGLECAKLTVPLDYAAPERRQIELTISRLPSKNPAKRRGVLLMNPGGPGGAGLAMPALLPKTGPAAALADRYDLIGFDPRGVGYSTPTTCGFTSADRNAMWPGYARGPEDVATYAGTAAAVARKCATARTKDLMPHITTANTARDLDAIRSALGARRISYYGNSYGSYLGAVYASLHPQRTDRVVLDSVTDPSGVGAEHRIQTAQGFDDRFPDFAAWAAARDSVYHFGSTPEGVGATYFRLAAQLDLAPVNGIDGKGFRFGTYEGLYQDERFPAIAETWLAAQGKPAPRAAPPALPDWLAENRAAAQLTLECNDSRWPRSLAGYQRRVETARLSHPAYGPAASNITPCAYWPEHEEGVRITGAGPRNVLLAQNLRDPATPLDGARRMSAALGHRAQLTLVDQGGHGVFRKANECANAAIAGYLAEGTWPTTFCARQHP</sequence>
<dbReference type="PANTHER" id="PTHR43248">
    <property type="entry name" value="2-SUCCINYL-6-HYDROXY-2,4-CYCLOHEXADIENE-1-CARBOXYLATE SYNTHASE"/>
    <property type="match status" value="1"/>
</dbReference>
<keyword evidence="7" id="KW-1185">Reference proteome</keyword>
<feature type="chain" id="PRO_5046569090" evidence="4">
    <location>
        <begin position="34"/>
        <end position="497"/>
    </location>
</feature>
<keyword evidence="2 4" id="KW-0732">Signal</keyword>
<accession>A0ABN2QT00</accession>
<organism evidence="6 7">
    <name type="scientific">Amycolatopsis minnesotensis</name>
    <dbReference type="NCBI Taxonomy" id="337894"/>
    <lineage>
        <taxon>Bacteria</taxon>
        <taxon>Bacillati</taxon>
        <taxon>Actinomycetota</taxon>
        <taxon>Actinomycetes</taxon>
        <taxon>Pseudonocardiales</taxon>
        <taxon>Pseudonocardiaceae</taxon>
        <taxon>Amycolatopsis</taxon>
    </lineage>
</organism>
<keyword evidence="3 6" id="KW-0378">Hydrolase</keyword>
<dbReference type="Gene3D" id="3.40.50.1820">
    <property type="entry name" value="alpha/beta hydrolase"/>
    <property type="match status" value="1"/>
</dbReference>
<dbReference type="InterPro" id="IPR029058">
    <property type="entry name" value="AB_hydrolase_fold"/>
</dbReference>
<dbReference type="SUPFAM" id="SSF53474">
    <property type="entry name" value="alpha/beta-Hydrolases"/>
    <property type="match status" value="1"/>
</dbReference>
<feature type="signal peptide" evidence="4">
    <location>
        <begin position="1"/>
        <end position="33"/>
    </location>
</feature>
<evidence type="ECO:0000256" key="4">
    <source>
        <dbReference type="SAM" id="SignalP"/>
    </source>
</evidence>
<proteinExistence type="inferred from homology"/>
<name>A0ABN2QT00_9PSEU</name>
<evidence type="ECO:0000256" key="1">
    <source>
        <dbReference type="ARBA" id="ARBA00010088"/>
    </source>
</evidence>
<evidence type="ECO:0000313" key="7">
    <source>
        <dbReference type="Proteomes" id="UP001501116"/>
    </source>
</evidence>
<dbReference type="EMBL" id="BAAANN010000010">
    <property type="protein sequence ID" value="GAA1957533.1"/>
    <property type="molecule type" value="Genomic_DNA"/>
</dbReference>
<gene>
    <name evidence="6" type="ORF">GCM10009754_29580</name>
</gene>
<feature type="domain" description="AB hydrolase-1" evidence="5">
    <location>
        <begin position="99"/>
        <end position="467"/>
    </location>
</feature>
<evidence type="ECO:0000259" key="5">
    <source>
        <dbReference type="Pfam" id="PF00561"/>
    </source>
</evidence>
<reference evidence="6 7" key="1">
    <citation type="journal article" date="2019" name="Int. J. Syst. Evol. Microbiol.">
        <title>The Global Catalogue of Microorganisms (GCM) 10K type strain sequencing project: providing services to taxonomists for standard genome sequencing and annotation.</title>
        <authorList>
            <consortium name="The Broad Institute Genomics Platform"/>
            <consortium name="The Broad Institute Genome Sequencing Center for Infectious Disease"/>
            <person name="Wu L."/>
            <person name="Ma J."/>
        </authorList>
    </citation>
    <scope>NUCLEOTIDE SEQUENCE [LARGE SCALE GENOMIC DNA]</scope>
    <source>
        <strain evidence="6 7">JCM 14545</strain>
    </source>
</reference>
<evidence type="ECO:0000256" key="3">
    <source>
        <dbReference type="ARBA" id="ARBA00022801"/>
    </source>
</evidence>
<dbReference type="Proteomes" id="UP001501116">
    <property type="component" value="Unassembled WGS sequence"/>
</dbReference>
<protein>
    <submittedName>
        <fullName evidence="6">Alpha/beta hydrolase</fullName>
    </submittedName>
</protein>
<comment type="similarity">
    <text evidence="1">Belongs to the peptidase S33 family.</text>
</comment>
<evidence type="ECO:0000313" key="6">
    <source>
        <dbReference type="EMBL" id="GAA1957533.1"/>
    </source>
</evidence>
<dbReference type="Pfam" id="PF00561">
    <property type="entry name" value="Abhydrolase_1"/>
    <property type="match status" value="1"/>
</dbReference>
<dbReference type="PANTHER" id="PTHR43248:SF29">
    <property type="entry name" value="TRIPEPTIDYL AMINOPEPTIDASE"/>
    <property type="match status" value="1"/>
</dbReference>
<dbReference type="InterPro" id="IPR000073">
    <property type="entry name" value="AB_hydrolase_1"/>
</dbReference>
<evidence type="ECO:0000256" key="2">
    <source>
        <dbReference type="ARBA" id="ARBA00022729"/>
    </source>
</evidence>
<dbReference type="GO" id="GO:0016787">
    <property type="term" value="F:hydrolase activity"/>
    <property type="evidence" value="ECO:0007669"/>
    <property type="project" value="UniProtKB-KW"/>
</dbReference>
<dbReference type="InterPro" id="IPR051601">
    <property type="entry name" value="Serine_prot/Carboxylest_S33"/>
</dbReference>